<organism evidence="1 2">
    <name type="scientific">Panicum miliaceum</name>
    <name type="common">Proso millet</name>
    <name type="synonym">Broomcorn millet</name>
    <dbReference type="NCBI Taxonomy" id="4540"/>
    <lineage>
        <taxon>Eukaryota</taxon>
        <taxon>Viridiplantae</taxon>
        <taxon>Streptophyta</taxon>
        <taxon>Embryophyta</taxon>
        <taxon>Tracheophyta</taxon>
        <taxon>Spermatophyta</taxon>
        <taxon>Magnoliopsida</taxon>
        <taxon>Liliopsida</taxon>
        <taxon>Poales</taxon>
        <taxon>Poaceae</taxon>
        <taxon>PACMAD clade</taxon>
        <taxon>Panicoideae</taxon>
        <taxon>Panicodae</taxon>
        <taxon>Paniceae</taxon>
        <taxon>Panicinae</taxon>
        <taxon>Panicum</taxon>
        <taxon>Panicum sect. Panicum</taxon>
    </lineage>
</organism>
<evidence type="ECO:0000313" key="1">
    <source>
        <dbReference type="EMBL" id="RLN04894.1"/>
    </source>
</evidence>
<dbReference type="EMBL" id="PQIB02000008">
    <property type="protein sequence ID" value="RLN04894.1"/>
    <property type="molecule type" value="Genomic_DNA"/>
</dbReference>
<sequence length="68" mass="7462">MAEQSRDASTDWSKGLLQGQNIIQWHPAVGELFPTPGVDEIVLFTSFIERGLTLPPPTFFVASFTPTA</sequence>
<name>A0A3L6RK20_PANMI</name>
<accession>A0A3L6RK20</accession>
<proteinExistence type="predicted"/>
<dbReference type="Proteomes" id="UP000275267">
    <property type="component" value="Unassembled WGS sequence"/>
</dbReference>
<keyword evidence="2" id="KW-1185">Reference proteome</keyword>
<evidence type="ECO:0000313" key="2">
    <source>
        <dbReference type="Proteomes" id="UP000275267"/>
    </source>
</evidence>
<dbReference type="AlphaFoldDB" id="A0A3L6RK20"/>
<protein>
    <submittedName>
        <fullName evidence="1">Retrotransposon protein, putative, unclassified</fullName>
    </submittedName>
</protein>
<gene>
    <name evidence="1" type="ORF">C2845_PM13G09800</name>
</gene>
<comment type="caution">
    <text evidence="1">The sequence shown here is derived from an EMBL/GenBank/DDBJ whole genome shotgun (WGS) entry which is preliminary data.</text>
</comment>
<reference evidence="2" key="1">
    <citation type="journal article" date="2019" name="Nat. Commun.">
        <title>The genome of broomcorn millet.</title>
        <authorList>
            <person name="Zou C."/>
            <person name="Miki D."/>
            <person name="Li D."/>
            <person name="Tang Q."/>
            <person name="Xiao L."/>
            <person name="Rajput S."/>
            <person name="Deng P."/>
            <person name="Jia W."/>
            <person name="Huang R."/>
            <person name="Zhang M."/>
            <person name="Sun Y."/>
            <person name="Hu J."/>
            <person name="Fu X."/>
            <person name="Schnable P.S."/>
            <person name="Li F."/>
            <person name="Zhang H."/>
            <person name="Feng B."/>
            <person name="Zhu X."/>
            <person name="Liu R."/>
            <person name="Schnable J.C."/>
            <person name="Zhu J.-K."/>
            <person name="Zhang H."/>
        </authorList>
    </citation>
    <scope>NUCLEOTIDE SEQUENCE [LARGE SCALE GENOMIC DNA]</scope>
</reference>